<keyword evidence="2" id="KW-1185">Reference proteome</keyword>
<comment type="caution">
    <text evidence="1">The sequence shown here is derived from an EMBL/GenBank/DDBJ whole genome shotgun (WGS) entry which is preliminary data.</text>
</comment>
<gene>
    <name evidence="1" type="ORF">ODALV1_LOCUS695</name>
</gene>
<dbReference type="Proteomes" id="UP001642540">
    <property type="component" value="Unassembled WGS sequence"/>
</dbReference>
<name>A0ABP1PJF9_9HEXA</name>
<evidence type="ECO:0000313" key="2">
    <source>
        <dbReference type="Proteomes" id="UP001642540"/>
    </source>
</evidence>
<dbReference type="EMBL" id="CAXLJM020000004">
    <property type="protein sequence ID" value="CAL8069291.1"/>
    <property type="molecule type" value="Genomic_DNA"/>
</dbReference>
<evidence type="ECO:0000313" key="1">
    <source>
        <dbReference type="EMBL" id="CAL8069291.1"/>
    </source>
</evidence>
<dbReference type="InterPro" id="IPR036085">
    <property type="entry name" value="PAZ_dom_sf"/>
</dbReference>
<organism evidence="1 2">
    <name type="scientific">Orchesella dallaii</name>
    <dbReference type="NCBI Taxonomy" id="48710"/>
    <lineage>
        <taxon>Eukaryota</taxon>
        <taxon>Metazoa</taxon>
        <taxon>Ecdysozoa</taxon>
        <taxon>Arthropoda</taxon>
        <taxon>Hexapoda</taxon>
        <taxon>Collembola</taxon>
        <taxon>Entomobryomorpha</taxon>
        <taxon>Entomobryoidea</taxon>
        <taxon>Orchesellidae</taxon>
        <taxon>Orchesellinae</taxon>
        <taxon>Orchesella</taxon>
    </lineage>
</organism>
<accession>A0ABP1PJF9</accession>
<proteinExistence type="predicted"/>
<protein>
    <submittedName>
        <fullName evidence="1">Uncharacterized protein</fullName>
    </submittedName>
</protein>
<dbReference type="SUPFAM" id="SSF101690">
    <property type="entry name" value="PAZ domain"/>
    <property type="match status" value="1"/>
</dbReference>
<reference evidence="1 2" key="1">
    <citation type="submission" date="2024-08" db="EMBL/GenBank/DDBJ databases">
        <authorList>
            <person name="Cucini C."/>
            <person name="Frati F."/>
        </authorList>
    </citation>
    <scope>NUCLEOTIDE SEQUENCE [LARGE SCALE GENOMIC DNA]</scope>
</reference>
<sequence>MLISEPKLRDIRRAHVGHIYLVPELCYPCGLTDELRSNFRLMKEFAHCLHMPTAGRFKTMQKFMDGIPQNESIQTYISNHGMANVQFNYGPVELIGRQLPPEEIMCGNGQVTLSDDKADWTNASQNVMILGYDVHHAGPGDGGMSIGAMTVSHLQCIIGKVLFKFNSGTITISGRSRNIRIRWTNDRKNCMQPPSLTFCDCCNEYLGKKSRNFMGDDDSGLLDYYLNGAKLLSSVVQLEIA</sequence>